<dbReference type="InterPro" id="IPR014284">
    <property type="entry name" value="RNA_pol_sigma-70_dom"/>
</dbReference>
<keyword evidence="4" id="KW-0804">Transcription</keyword>
<dbReference type="InterPro" id="IPR013325">
    <property type="entry name" value="RNA_pol_sigma_r2"/>
</dbReference>
<feature type="domain" description="RNA polymerase sigma-70 region 2" evidence="5">
    <location>
        <begin position="30"/>
        <end position="94"/>
    </location>
</feature>
<reference evidence="7 8" key="1">
    <citation type="journal article" date="2019" name="Int. J. Syst. Evol. Microbiol.">
        <title>The Global Catalogue of Microorganisms (GCM) 10K type strain sequencing project: providing services to taxonomists for standard genome sequencing and annotation.</title>
        <authorList>
            <consortium name="The Broad Institute Genomics Platform"/>
            <consortium name="The Broad Institute Genome Sequencing Center for Infectious Disease"/>
            <person name="Wu L."/>
            <person name="Ma J."/>
        </authorList>
    </citation>
    <scope>NUCLEOTIDE SEQUENCE [LARGE SCALE GENOMIC DNA]</scope>
    <source>
        <strain evidence="7 8">JCM 15608</strain>
    </source>
</reference>
<name>A0ABN1L3T4_9GAMM</name>
<keyword evidence="8" id="KW-1185">Reference proteome</keyword>
<dbReference type="Gene3D" id="1.10.10.10">
    <property type="entry name" value="Winged helix-like DNA-binding domain superfamily/Winged helix DNA-binding domain"/>
    <property type="match status" value="1"/>
</dbReference>
<dbReference type="Pfam" id="PF04542">
    <property type="entry name" value="Sigma70_r2"/>
    <property type="match status" value="1"/>
</dbReference>
<sequence>MLSQSVILNFEPDNAVTSYEELDKQALSQLYIDHQPWLHQWLCRKLGCSYQAADLAQDAFIKLLTQQHQKLREPRAYLQVLAQRTLFDFWRRKELEQSYSQMLLTQEQSYYPSEETRALVIEAINQLDQLLYRLDVVTRQVFLLSQLRQFTYQEIAEQMAISVMTVRRHMKKAILACVST</sequence>
<protein>
    <submittedName>
        <fullName evidence="7">Sigma-70 family RNA polymerase sigma factor</fullName>
    </submittedName>
</protein>
<keyword evidence="2" id="KW-0805">Transcription regulation</keyword>
<comment type="caution">
    <text evidence="7">The sequence shown here is derived from an EMBL/GenBank/DDBJ whole genome shotgun (WGS) entry which is preliminary data.</text>
</comment>
<evidence type="ECO:0000313" key="7">
    <source>
        <dbReference type="EMBL" id="GAA0812511.1"/>
    </source>
</evidence>
<comment type="similarity">
    <text evidence="1">Belongs to the sigma-70 factor family. ECF subfamily.</text>
</comment>
<gene>
    <name evidence="7" type="ORF">GCM10009111_06570</name>
</gene>
<dbReference type="EMBL" id="BAAAFA010000002">
    <property type="protein sequence ID" value="GAA0812511.1"/>
    <property type="molecule type" value="Genomic_DNA"/>
</dbReference>
<dbReference type="PANTHER" id="PTHR43133">
    <property type="entry name" value="RNA POLYMERASE ECF-TYPE SIGMA FACTO"/>
    <property type="match status" value="1"/>
</dbReference>
<evidence type="ECO:0000256" key="1">
    <source>
        <dbReference type="ARBA" id="ARBA00010641"/>
    </source>
</evidence>
<organism evidence="7 8">
    <name type="scientific">Colwellia asteriadis</name>
    <dbReference type="NCBI Taxonomy" id="517723"/>
    <lineage>
        <taxon>Bacteria</taxon>
        <taxon>Pseudomonadati</taxon>
        <taxon>Pseudomonadota</taxon>
        <taxon>Gammaproteobacteria</taxon>
        <taxon>Alteromonadales</taxon>
        <taxon>Colwelliaceae</taxon>
        <taxon>Colwellia</taxon>
    </lineage>
</organism>
<accession>A0ABN1L3T4</accession>
<dbReference type="InterPro" id="IPR013249">
    <property type="entry name" value="RNA_pol_sigma70_r4_t2"/>
</dbReference>
<dbReference type="Gene3D" id="1.10.1740.10">
    <property type="match status" value="1"/>
</dbReference>
<feature type="domain" description="RNA polymerase sigma factor 70 region 4 type 2" evidence="6">
    <location>
        <begin position="125"/>
        <end position="177"/>
    </location>
</feature>
<dbReference type="NCBIfam" id="TIGR02937">
    <property type="entry name" value="sigma70-ECF"/>
    <property type="match status" value="1"/>
</dbReference>
<proteinExistence type="inferred from homology"/>
<dbReference type="InterPro" id="IPR036388">
    <property type="entry name" value="WH-like_DNA-bd_sf"/>
</dbReference>
<evidence type="ECO:0000256" key="4">
    <source>
        <dbReference type="ARBA" id="ARBA00023163"/>
    </source>
</evidence>
<dbReference type="InterPro" id="IPR013324">
    <property type="entry name" value="RNA_pol_sigma_r3/r4-like"/>
</dbReference>
<dbReference type="Pfam" id="PF08281">
    <property type="entry name" value="Sigma70_r4_2"/>
    <property type="match status" value="1"/>
</dbReference>
<dbReference type="SUPFAM" id="SSF88946">
    <property type="entry name" value="Sigma2 domain of RNA polymerase sigma factors"/>
    <property type="match status" value="1"/>
</dbReference>
<evidence type="ECO:0000259" key="6">
    <source>
        <dbReference type="Pfam" id="PF08281"/>
    </source>
</evidence>
<dbReference type="Proteomes" id="UP001500021">
    <property type="component" value="Unassembled WGS sequence"/>
</dbReference>
<dbReference type="InterPro" id="IPR039425">
    <property type="entry name" value="RNA_pol_sigma-70-like"/>
</dbReference>
<keyword evidence="3" id="KW-0731">Sigma factor</keyword>
<evidence type="ECO:0000256" key="3">
    <source>
        <dbReference type="ARBA" id="ARBA00023082"/>
    </source>
</evidence>
<dbReference type="RefSeq" id="WP_343814951.1">
    <property type="nucleotide sequence ID" value="NZ_BAAAFA010000002.1"/>
</dbReference>
<evidence type="ECO:0000313" key="8">
    <source>
        <dbReference type="Proteomes" id="UP001500021"/>
    </source>
</evidence>
<evidence type="ECO:0000256" key="2">
    <source>
        <dbReference type="ARBA" id="ARBA00023015"/>
    </source>
</evidence>
<evidence type="ECO:0000259" key="5">
    <source>
        <dbReference type="Pfam" id="PF04542"/>
    </source>
</evidence>
<dbReference type="InterPro" id="IPR007627">
    <property type="entry name" value="RNA_pol_sigma70_r2"/>
</dbReference>
<dbReference type="PANTHER" id="PTHR43133:SF63">
    <property type="entry name" value="RNA POLYMERASE SIGMA FACTOR FECI-RELATED"/>
    <property type="match status" value="1"/>
</dbReference>
<dbReference type="SUPFAM" id="SSF88659">
    <property type="entry name" value="Sigma3 and sigma4 domains of RNA polymerase sigma factors"/>
    <property type="match status" value="1"/>
</dbReference>